<organism evidence="1">
    <name type="scientific">Anguilla anguilla</name>
    <name type="common">European freshwater eel</name>
    <name type="synonym">Muraena anguilla</name>
    <dbReference type="NCBI Taxonomy" id="7936"/>
    <lineage>
        <taxon>Eukaryota</taxon>
        <taxon>Metazoa</taxon>
        <taxon>Chordata</taxon>
        <taxon>Craniata</taxon>
        <taxon>Vertebrata</taxon>
        <taxon>Euteleostomi</taxon>
        <taxon>Actinopterygii</taxon>
        <taxon>Neopterygii</taxon>
        <taxon>Teleostei</taxon>
        <taxon>Anguilliformes</taxon>
        <taxon>Anguillidae</taxon>
        <taxon>Anguilla</taxon>
    </lineage>
</organism>
<dbReference type="AlphaFoldDB" id="A0A0E9SS40"/>
<accession>A0A0E9SS40</accession>
<proteinExistence type="predicted"/>
<protein>
    <submittedName>
        <fullName evidence="1">Uncharacterized protein</fullName>
    </submittedName>
</protein>
<reference evidence="1" key="1">
    <citation type="submission" date="2014-11" db="EMBL/GenBank/DDBJ databases">
        <authorList>
            <person name="Amaro Gonzalez C."/>
        </authorList>
    </citation>
    <scope>NUCLEOTIDE SEQUENCE</scope>
</reference>
<dbReference type="EMBL" id="GBXM01064446">
    <property type="protein sequence ID" value="JAH44131.1"/>
    <property type="molecule type" value="Transcribed_RNA"/>
</dbReference>
<evidence type="ECO:0000313" key="1">
    <source>
        <dbReference type="EMBL" id="JAH44131.1"/>
    </source>
</evidence>
<reference evidence="1" key="2">
    <citation type="journal article" date="2015" name="Fish Shellfish Immunol.">
        <title>Early steps in the European eel (Anguilla anguilla)-Vibrio vulnificus interaction in the gills: Role of the RtxA13 toxin.</title>
        <authorList>
            <person name="Callol A."/>
            <person name="Pajuelo D."/>
            <person name="Ebbesson L."/>
            <person name="Teles M."/>
            <person name="MacKenzie S."/>
            <person name="Amaro C."/>
        </authorList>
    </citation>
    <scope>NUCLEOTIDE SEQUENCE</scope>
</reference>
<sequence>MCCFDIFLAKFKLYRGILHSDCKDFSVSNSLKSVGPYIRGCTFLVHSI</sequence>
<name>A0A0E9SS40_ANGAN</name>